<feature type="transmembrane region" description="Helical" evidence="5">
    <location>
        <begin position="188"/>
        <end position="207"/>
    </location>
</feature>
<evidence type="ECO:0000313" key="7">
    <source>
        <dbReference type="Proteomes" id="UP001595616"/>
    </source>
</evidence>
<feature type="transmembrane region" description="Helical" evidence="5">
    <location>
        <begin position="84"/>
        <end position="102"/>
    </location>
</feature>
<dbReference type="RefSeq" id="WP_379837375.1">
    <property type="nucleotide sequence ID" value="NZ_JBHRYQ010000001.1"/>
</dbReference>
<evidence type="ECO:0000256" key="4">
    <source>
        <dbReference type="ARBA" id="ARBA00023136"/>
    </source>
</evidence>
<reference evidence="7" key="1">
    <citation type="journal article" date="2019" name="Int. J. Syst. Evol. Microbiol.">
        <title>The Global Catalogue of Microorganisms (GCM) 10K type strain sequencing project: providing services to taxonomists for standard genome sequencing and annotation.</title>
        <authorList>
            <consortium name="The Broad Institute Genomics Platform"/>
            <consortium name="The Broad Institute Genome Sequencing Center for Infectious Disease"/>
            <person name="Wu L."/>
            <person name="Ma J."/>
        </authorList>
    </citation>
    <scope>NUCLEOTIDE SEQUENCE [LARGE SCALE GENOMIC DNA]</scope>
    <source>
        <strain evidence="7">CECT 7956</strain>
    </source>
</reference>
<evidence type="ECO:0000256" key="1">
    <source>
        <dbReference type="ARBA" id="ARBA00004141"/>
    </source>
</evidence>
<dbReference type="Pfam" id="PF01925">
    <property type="entry name" value="TauE"/>
    <property type="match status" value="1"/>
</dbReference>
<feature type="transmembrane region" description="Helical" evidence="5">
    <location>
        <begin position="242"/>
        <end position="259"/>
    </location>
</feature>
<evidence type="ECO:0000256" key="3">
    <source>
        <dbReference type="ARBA" id="ARBA00022989"/>
    </source>
</evidence>
<comment type="similarity">
    <text evidence="5">Belongs to the 4-toluene sulfonate uptake permease (TSUP) (TC 2.A.102) family.</text>
</comment>
<evidence type="ECO:0000313" key="6">
    <source>
        <dbReference type="EMBL" id="MFC3810880.1"/>
    </source>
</evidence>
<dbReference type="Proteomes" id="UP001595616">
    <property type="component" value="Unassembled WGS sequence"/>
</dbReference>
<keyword evidence="3 5" id="KW-1133">Transmembrane helix</keyword>
<gene>
    <name evidence="6" type="ORF">ACFOOI_09470</name>
</gene>
<dbReference type="EMBL" id="JBHRYQ010000001">
    <property type="protein sequence ID" value="MFC3810880.1"/>
    <property type="molecule type" value="Genomic_DNA"/>
</dbReference>
<keyword evidence="2 5" id="KW-0812">Transmembrane</keyword>
<keyword evidence="4 5" id="KW-0472">Membrane</keyword>
<comment type="caution">
    <text evidence="6">The sequence shown here is derived from an EMBL/GenBank/DDBJ whole genome shotgun (WGS) entry which is preliminary data.</text>
</comment>
<evidence type="ECO:0000256" key="2">
    <source>
        <dbReference type="ARBA" id="ARBA00022692"/>
    </source>
</evidence>
<feature type="transmembrane region" description="Helical" evidence="5">
    <location>
        <begin position="37"/>
        <end position="56"/>
    </location>
</feature>
<dbReference type="InterPro" id="IPR002781">
    <property type="entry name" value="TM_pro_TauE-like"/>
</dbReference>
<feature type="transmembrane region" description="Helical" evidence="5">
    <location>
        <begin position="108"/>
        <end position="126"/>
    </location>
</feature>
<proteinExistence type="inferred from homology"/>
<keyword evidence="7" id="KW-1185">Reference proteome</keyword>
<comment type="subcellular location">
    <subcellularLocation>
        <location evidence="5">Cell membrane</location>
        <topology evidence="5">Multi-pass membrane protein</topology>
    </subcellularLocation>
    <subcellularLocation>
        <location evidence="1">Membrane</location>
        <topology evidence="1">Multi-pass membrane protein</topology>
    </subcellularLocation>
</comment>
<name>A0ABV7YX28_9BACT</name>
<dbReference type="InterPro" id="IPR051598">
    <property type="entry name" value="TSUP/Inactive_protease-like"/>
</dbReference>
<accession>A0ABV7YX28</accession>
<feature type="transmembrane region" description="Helical" evidence="5">
    <location>
        <begin position="12"/>
        <end position="31"/>
    </location>
</feature>
<organism evidence="6 7">
    <name type="scientific">Lacihabitans lacunae</name>
    <dbReference type="NCBI Taxonomy" id="1028214"/>
    <lineage>
        <taxon>Bacteria</taxon>
        <taxon>Pseudomonadati</taxon>
        <taxon>Bacteroidota</taxon>
        <taxon>Cytophagia</taxon>
        <taxon>Cytophagales</taxon>
        <taxon>Leadbetterellaceae</taxon>
        <taxon>Lacihabitans</taxon>
    </lineage>
</organism>
<sequence>MEHLFNIDLNLWQFLIFMVVGVLTGIINTIAGSGSLITLPIFIFMCGLSPSVANATNRIGVFLQSLVATTTYAKSKPEIFKDSLWLIIPSVLGAILGSKIAVDLDEKTMNYTIGGLMVFMLLILLFKPDKWLITDKDISKNQNKTIGSFIVFFLIGIYGGFLQAGVGFFLLAGLVLVSKYSLTQSNGLKLALVLAFTAPALALFIFYGKVHFGYGILMGVFQAIGAWIGVKYISKIPNANLWIYRLLIVIVAASALKFFL</sequence>
<evidence type="ECO:0000256" key="5">
    <source>
        <dbReference type="RuleBase" id="RU363041"/>
    </source>
</evidence>
<protein>
    <recommendedName>
        <fullName evidence="5">Probable membrane transporter protein</fullName>
    </recommendedName>
</protein>
<feature type="transmembrane region" description="Helical" evidence="5">
    <location>
        <begin position="212"/>
        <end position="230"/>
    </location>
</feature>
<feature type="transmembrane region" description="Helical" evidence="5">
    <location>
        <begin position="146"/>
        <end position="176"/>
    </location>
</feature>
<dbReference type="PANTHER" id="PTHR43701:SF5">
    <property type="entry name" value="MEMBRANE TRANSPORTER PROTEIN-RELATED"/>
    <property type="match status" value="1"/>
</dbReference>
<keyword evidence="5" id="KW-1003">Cell membrane</keyword>
<dbReference type="PANTHER" id="PTHR43701">
    <property type="entry name" value="MEMBRANE TRANSPORTER PROTEIN MJ0441-RELATED"/>
    <property type="match status" value="1"/>
</dbReference>